<keyword evidence="7" id="KW-1185">Reference proteome</keyword>
<evidence type="ECO:0000313" key="3">
    <source>
        <dbReference type="EMBL" id="MFH5232220.1"/>
    </source>
</evidence>
<feature type="compositionally biased region" description="Polar residues" evidence="1">
    <location>
        <begin position="42"/>
        <end position="53"/>
    </location>
</feature>
<dbReference type="Pfam" id="PF20060">
    <property type="entry name" value="DUF6459"/>
    <property type="match status" value="1"/>
</dbReference>
<dbReference type="EMBL" id="JBIMSN010000138">
    <property type="protein sequence ID" value="MFH5232220.1"/>
    <property type="molecule type" value="Genomic_DNA"/>
</dbReference>
<sequence>MNRARLYLSRPPHCEPELGADDRTAPICTTPATHSVRRSAHSGRSGSNRQPANPETAADSDRTVAAARRFADFALRATLEVVDRRRSAATLRGTLEPSLIDMVRVLAQTSVRGRALGAAALGPVHVRMVDEANAEIFGTYSRGPRVFAVAGRVTSSGNPAAWRVTSLRL</sequence>
<evidence type="ECO:0000313" key="2">
    <source>
        <dbReference type="EMBL" id="MFH5210951.1"/>
    </source>
</evidence>
<dbReference type="Proteomes" id="UP001609175">
    <property type="component" value="Unassembled WGS sequence"/>
</dbReference>
<proteinExistence type="predicted"/>
<organism evidence="3 7">
    <name type="scientific">Antrihabitans spumae</name>
    <dbReference type="NCBI Taxonomy" id="3373370"/>
    <lineage>
        <taxon>Bacteria</taxon>
        <taxon>Bacillati</taxon>
        <taxon>Actinomycetota</taxon>
        <taxon>Actinomycetes</taxon>
        <taxon>Mycobacteriales</taxon>
        <taxon>Nocardiaceae</taxon>
        <taxon>Antrihabitans</taxon>
    </lineage>
</organism>
<feature type="region of interest" description="Disordered" evidence="1">
    <location>
        <begin position="1"/>
        <end position="62"/>
    </location>
</feature>
<dbReference type="RefSeq" id="WP_395117054.1">
    <property type="nucleotide sequence ID" value="NZ_JBIMSN010000138.1"/>
</dbReference>
<dbReference type="InterPro" id="IPR045596">
    <property type="entry name" value="DUF6459"/>
</dbReference>
<name>A0ABW7KEC2_9NOCA</name>
<gene>
    <name evidence="4" type="ORF">ACHIPV_00005</name>
    <name evidence="2" type="ORF">ACHIPZ_22480</name>
    <name evidence="3" type="ORF">ACHIRB_27150</name>
</gene>
<evidence type="ECO:0000313" key="4">
    <source>
        <dbReference type="EMBL" id="MFH5240270.1"/>
    </source>
</evidence>
<evidence type="ECO:0000313" key="7">
    <source>
        <dbReference type="Proteomes" id="UP001609219"/>
    </source>
</evidence>
<evidence type="ECO:0000313" key="6">
    <source>
        <dbReference type="Proteomes" id="UP001609176"/>
    </source>
</evidence>
<accession>A0ABW7KEC2</accession>
<evidence type="ECO:0000313" key="5">
    <source>
        <dbReference type="Proteomes" id="UP001609175"/>
    </source>
</evidence>
<dbReference type="EMBL" id="JBIMSO010000067">
    <property type="protein sequence ID" value="MFH5210951.1"/>
    <property type="molecule type" value="Genomic_DNA"/>
</dbReference>
<reference evidence="5 6" key="1">
    <citation type="submission" date="2024-10" db="EMBL/GenBank/DDBJ databases">
        <authorList>
            <person name="Riesco R."/>
        </authorList>
    </citation>
    <scope>NUCLEOTIDE SEQUENCE [LARGE SCALE GENOMIC DNA]</scope>
    <source>
        <strain evidence="4 6">NCIMB 15448</strain>
        <strain evidence="2 5">NCIMB 15449</strain>
        <strain evidence="3 7">NCIMB 15450</strain>
    </source>
</reference>
<protein>
    <submittedName>
        <fullName evidence="3">Rv3235 family protein</fullName>
    </submittedName>
</protein>
<dbReference type="Proteomes" id="UP001609176">
    <property type="component" value="Unassembled WGS sequence"/>
</dbReference>
<dbReference type="EMBL" id="JBIMSP010000001">
    <property type="protein sequence ID" value="MFH5240270.1"/>
    <property type="molecule type" value="Genomic_DNA"/>
</dbReference>
<comment type="caution">
    <text evidence="3">The sequence shown here is derived from an EMBL/GenBank/DDBJ whole genome shotgun (WGS) entry which is preliminary data.</text>
</comment>
<evidence type="ECO:0000256" key="1">
    <source>
        <dbReference type="SAM" id="MobiDB-lite"/>
    </source>
</evidence>
<dbReference type="Proteomes" id="UP001609219">
    <property type="component" value="Unassembled WGS sequence"/>
</dbReference>
<feature type="compositionally biased region" description="Basic and acidic residues" evidence="1">
    <location>
        <begin position="12"/>
        <end position="24"/>
    </location>
</feature>